<dbReference type="RefSeq" id="WP_128978913.1">
    <property type="nucleotide sequence ID" value="NZ_CP133762.1"/>
</dbReference>
<proteinExistence type="predicted"/>
<accession>A0ABY9RZ81</accession>
<dbReference type="InterPro" id="IPR016181">
    <property type="entry name" value="Acyl_CoA_acyltransferase"/>
</dbReference>
<dbReference type="SUPFAM" id="SSF55729">
    <property type="entry name" value="Acyl-CoA N-acyltransferases (Nat)"/>
    <property type="match status" value="1"/>
</dbReference>
<evidence type="ECO:0000259" key="1">
    <source>
        <dbReference type="PROSITE" id="PS51186"/>
    </source>
</evidence>
<keyword evidence="3" id="KW-1185">Reference proteome</keyword>
<dbReference type="Gene3D" id="3.40.630.30">
    <property type="match status" value="1"/>
</dbReference>
<dbReference type="GO" id="GO:0016746">
    <property type="term" value="F:acyltransferase activity"/>
    <property type="evidence" value="ECO:0007669"/>
    <property type="project" value="UniProtKB-KW"/>
</dbReference>
<name>A0ABY9RZ81_9ACTN</name>
<gene>
    <name evidence="2" type="ORF">RGF97_22195</name>
</gene>
<dbReference type="PROSITE" id="PS51186">
    <property type="entry name" value="GNAT"/>
    <property type="match status" value="1"/>
</dbReference>
<reference evidence="2 3" key="1">
    <citation type="submission" date="2023-09" db="EMBL/GenBank/DDBJ databases">
        <title>Complete genome of Streptomyces roseicoloratus T14.</title>
        <authorList>
            <person name="Bashizi T."/>
            <person name="Kim M.-J."/>
            <person name="Lee G."/>
            <person name="Tagele S.B."/>
            <person name="Shin J.-H."/>
        </authorList>
    </citation>
    <scope>NUCLEOTIDE SEQUENCE [LARGE SCALE GENOMIC DNA]</scope>
    <source>
        <strain evidence="2 3">T14</strain>
    </source>
</reference>
<dbReference type="Proteomes" id="UP001250858">
    <property type="component" value="Chromosome"/>
</dbReference>
<dbReference type="Pfam" id="PF00583">
    <property type="entry name" value="Acetyltransf_1"/>
    <property type="match status" value="1"/>
</dbReference>
<organism evidence="2 3">
    <name type="scientific">Streptomyces roseicoloratus</name>
    <dbReference type="NCBI Taxonomy" id="2508722"/>
    <lineage>
        <taxon>Bacteria</taxon>
        <taxon>Bacillati</taxon>
        <taxon>Actinomycetota</taxon>
        <taxon>Actinomycetes</taxon>
        <taxon>Kitasatosporales</taxon>
        <taxon>Streptomycetaceae</taxon>
        <taxon>Streptomyces</taxon>
    </lineage>
</organism>
<evidence type="ECO:0000313" key="3">
    <source>
        <dbReference type="Proteomes" id="UP001250858"/>
    </source>
</evidence>
<feature type="domain" description="N-acetyltransferase" evidence="1">
    <location>
        <begin position="3"/>
        <end position="168"/>
    </location>
</feature>
<dbReference type="EC" id="2.3.1.-" evidence="2"/>
<dbReference type="InterPro" id="IPR000182">
    <property type="entry name" value="GNAT_dom"/>
</dbReference>
<keyword evidence="2" id="KW-0012">Acyltransferase</keyword>
<dbReference type="PANTHER" id="PTHR43072">
    <property type="entry name" value="N-ACETYLTRANSFERASE"/>
    <property type="match status" value="1"/>
</dbReference>
<protein>
    <submittedName>
        <fullName evidence="2">N-acetyltransferase</fullName>
        <ecNumber evidence="2">2.3.1.-</ecNumber>
    </submittedName>
</protein>
<dbReference type="CDD" id="cd04301">
    <property type="entry name" value="NAT_SF"/>
    <property type="match status" value="1"/>
</dbReference>
<keyword evidence="2" id="KW-0808">Transferase</keyword>
<evidence type="ECO:0000313" key="2">
    <source>
        <dbReference type="EMBL" id="WMX46993.1"/>
    </source>
</evidence>
<dbReference type="EMBL" id="CP133762">
    <property type="protein sequence ID" value="WMX46993.1"/>
    <property type="molecule type" value="Genomic_DNA"/>
</dbReference>
<sequence>MDYTLHRVQAEDWPAYRAMRLQMIRDTPLAYLETIDDALGHPDSEWRFRTTRSASPGNIGVAAVGPDGAWVGVMNGFLPARDTAKLVGVWLHPDHRGPAGGVAALMLDEVVRWAREETAAERLVLLVHEENRRAIAFYRRSGFVPTGHEEPYPLNESQRELEMTLPLRVL</sequence>